<dbReference type="EMBL" id="BMGG01000013">
    <property type="protein sequence ID" value="GGC92668.1"/>
    <property type="molecule type" value="Genomic_DNA"/>
</dbReference>
<name>A0A916UXJ8_9HYPH</name>
<sequence>MSYSMTYQLPYAPAVPGLHASIALRDATLPVMPDDIRELSDDELDAVNGAIAPLAIYAVRIGGGAVVGAVAGGVTSSINGDFSWRAVGAGAAAGALGGAFGGWLKVSGF</sequence>
<evidence type="ECO:0000313" key="1">
    <source>
        <dbReference type="EMBL" id="GGC92668.1"/>
    </source>
</evidence>
<dbReference type="AlphaFoldDB" id="A0A916UXJ8"/>
<keyword evidence="2" id="KW-1185">Reference proteome</keyword>
<gene>
    <name evidence="1" type="ORF">GCM10010994_58130</name>
</gene>
<reference evidence="1" key="2">
    <citation type="submission" date="2020-09" db="EMBL/GenBank/DDBJ databases">
        <authorList>
            <person name="Sun Q."/>
            <person name="Zhou Y."/>
        </authorList>
    </citation>
    <scope>NUCLEOTIDE SEQUENCE</scope>
    <source>
        <strain evidence="1">CGMCC 1.12919</strain>
    </source>
</reference>
<proteinExistence type="predicted"/>
<organism evidence="1 2">
    <name type="scientific">Chelatococcus reniformis</name>
    <dbReference type="NCBI Taxonomy" id="1494448"/>
    <lineage>
        <taxon>Bacteria</taxon>
        <taxon>Pseudomonadati</taxon>
        <taxon>Pseudomonadota</taxon>
        <taxon>Alphaproteobacteria</taxon>
        <taxon>Hyphomicrobiales</taxon>
        <taxon>Chelatococcaceae</taxon>
        <taxon>Chelatococcus</taxon>
    </lineage>
</organism>
<dbReference type="Proteomes" id="UP000637002">
    <property type="component" value="Unassembled WGS sequence"/>
</dbReference>
<evidence type="ECO:0000313" key="2">
    <source>
        <dbReference type="Proteomes" id="UP000637002"/>
    </source>
</evidence>
<comment type="caution">
    <text evidence="1">The sequence shown here is derived from an EMBL/GenBank/DDBJ whole genome shotgun (WGS) entry which is preliminary data.</text>
</comment>
<accession>A0A916UXJ8</accession>
<reference evidence="1" key="1">
    <citation type="journal article" date="2014" name="Int. J. Syst. Evol. Microbiol.">
        <title>Complete genome sequence of Corynebacterium casei LMG S-19264T (=DSM 44701T), isolated from a smear-ripened cheese.</title>
        <authorList>
            <consortium name="US DOE Joint Genome Institute (JGI-PGF)"/>
            <person name="Walter F."/>
            <person name="Albersmeier A."/>
            <person name="Kalinowski J."/>
            <person name="Ruckert C."/>
        </authorList>
    </citation>
    <scope>NUCLEOTIDE SEQUENCE</scope>
    <source>
        <strain evidence="1">CGMCC 1.12919</strain>
    </source>
</reference>
<protein>
    <submittedName>
        <fullName evidence="1">Uncharacterized protein</fullName>
    </submittedName>
</protein>